<dbReference type="InterPro" id="IPR036304">
    <property type="entry name" value="MTH1184"/>
</dbReference>
<dbReference type="Pfam" id="PF19134">
    <property type="entry name" value="DUF5817"/>
    <property type="match status" value="1"/>
</dbReference>
<name>A0ABU9KWS5_9EURY</name>
<dbReference type="InterPro" id="IPR043855">
    <property type="entry name" value="DUF5817"/>
</dbReference>
<evidence type="ECO:0000313" key="4">
    <source>
        <dbReference type="Proteomes" id="UP001396646"/>
    </source>
</evidence>
<dbReference type="EMBL" id="JBCAUS010000006">
    <property type="protein sequence ID" value="MEL4305995.1"/>
    <property type="molecule type" value="Genomic_DNA"/>
</dbReference>
<evidence type="ECO:0000256" key="1">
    <source>
        <dbReference type="SAM" id="MobiDB-lite"/>
    </source>
</evidence>
<feature type="domain" description="DUF5817" evidence="2">
    <location>
        <begin position="5"/>
        <end position="63"/>
    </location>
</feature>
<organism evidence="3 4">
    <name type="scientific">Methanococcoides cohabitans</name>
    <dbReference type="NCBI Taxonomy" id="3136559"/>
    <lineage>
        <taxon>Archaea</taxon>
        <taxon>Methanobacteriati</taxon>
        <taxon>Methanobacteriota</taxon>
        <taxon>Stenosarchaea group</taxon>
        <taxon>Methanomicrobia</taxon>
        <taxon>Methanosarcinales</taxon>
        <taxon>Methanosarcinaceae</taxon>
        <taxon>Methanococcoides</taxon>
    </lineage>
</organism>
<dbReference type="RefSeq" id="WP_342127604.1">
    <property type="nucleotide sequence ID" value="NZ_JBCAUS010000006.1"/>
</dbReference>
<proteinExistence type="predicted"/>
<feature type="region of interest" description="Disordered" evidence="1">
    <location>
        <begin position="75"/>
        <end position="96"/>
    </location>
</feature>
<comment type="caution">
    <text evidence="3">The sequence shown here is derived from an EMBL/GenBank/DDBJ whole genome shotgun (WGS) entry which is preliminary data.</text>
</comment>
<feature type="compositionally biased region" description="Polar residues" evidence="1">
    <location>
        <begin position="75"/>
        <end position="91"/>
    </location>
</feature>
<keyword evidence="4" id="KW-1185">Reference proteome</keyword>
<accession>A0ABU9KWS5</accession>
<reference evidence="3 4" key="1">
    <citation type="submission" date="2024-04" db="EMBL/GenBank/DDBJ databases">
        <title>Methanococcoides sp. LMO-2.</title>
        <authorList>
            <person name="Liang L."/>
        </authorList>
    </citation>
    <scope>NUCLEOTIDE SEQUENCE [LARGE SCALE GENOMIC DNA]</scope>
    <source>
        <strain evidence="3 4">LMO-2</strain>
    </source>
</reference>
<dbReference type="SUPFAM" id="SSF57821">
    <property type="entry name" value="Hypothetical protein MTH1184"/>
    <property type="match status" value="1"/>
</dbReference>
<evidence type="ECO:0000313" key="3">
    <source>
        <dbReference type="EMBL" id="MEL4305995.1"/>
    </source>
</evidence>
<gene>
    <name evidence="3" type="ORF">WOA13_09205</name>
</gene>
<dbReference type="Gene3D" id="3.90.820.10">
    <property type="entry name" value="Structural Genomics, Unknown Function 30-nov-00 1gh9 Mol_id"/>
    <property type="match status" value="1"/>
</dbReference>
<dbReference type="Proteomes" id="UP001396646">
    <property type="component" value="Unassembled WGS sequence"/>
</dbReference>
<sequence>MMPVYSVIVCPKCRKSAQLIEQKGAKTTRCQRCGATLQTRKLRVFHTTDNLEEAIAVRTRLQAEVLGKGYETIEGSTSSKGASFSTFTSSPGPEYGSENAEKEIVLNFQSPSPKVTPKPKKKDPVKIILSILEKKQGAVQVTALQELALRQDIDEETFETTMEKLLRKGDIYSPKKGYVRIVP</sequence>
<dbReference type="Gene3D" id="1.10.10.10">
    <property type="entry name" value="Winged helix-like DNA-binding domain superfamily/Winged helix DNA-binding domain"/>
    <property type="match status" value="1"/>
</dbReference>
<dbReference type="InterPro" id="IPR036388">
    <property type="entry name" value="WH-like_DNA-bd_sf"/>
</dbReference>
<evidence type="ECO:0000259" key="2">
    <source>
        <dbReference type="Pfam" id="PF19134"/>
    </source>
</evidence>
<protein>
    <submittedName>
        <fullName evidence="3">DUF1922 domain-containing protein</fullName>
    </submittedName>
</protein>